<dbReference type="PANTHER" id="PTHR46787:SF1">
    <property type="entry name" value="MOLECULAR CHAPERONE MKKS"/>
    <property type="match status" value="1"/>
</dbReference>
<dbReference type="PANTHER" id="PTHR46787">
    <property type="entry name" value="SYNDROMES PUTATIVE CHAPERONIN-RELATED"/>
    <property type="match status" value="1"/>
</dbReference>
<evidence type="ECO:0000313" key="2">
    <source>
        <dbReference type="Proteomes" id="UP000612055"/>
    </source>
</evidence>
<dbReference type="SUPFAM" id="SSF48592">
    <property type="entry name" value="GroEL equatorial domain-like"/>
    <property type="match status" value="1"/>
</dbReference>
<comment type="caution">
    <text evidence="1">The sequence shown here is derived from an EMBL/GenBank/DDBJ whole genome shotgun (WGS) entry which is preliminary data.</text>
</comment>
<dbReference type="InterPro" id="IPR002423">
    <property type="entry name" value="Cpn60/GroEL/TCP-1"/>
</dbReference>
<dbReference type="GO" id="GO:0006457">
    <property type="term" value="P:protein folding"/>
    <property type="evidence" value="ECO:0007669"/>
    <property type="project" value="InterPro"/>
</dbReference>
<proteinExistence type="predicted"/>
<dbReference type="Gene3D" id="3.50.7.10">
    <property type="entry name" value="GroEL"/>
    <property type="match status" value="1"/>
</dbReference>
<dbReference type="InterPro" id="IPR027413">
    <property type="entry name" value="GROEL-like_equatorial_sf"/>
</dbReference>
<dbReference type="AlphaFoldDB" id="A0A835YC63"/>
<dbReference type="Gene3D" id="1.10.560.10">
    <property type="entry name" value="GroEL-like equatorial domain"/>
    <property type="match status" value="1"/>
</dbReference>
<dbReference type="Gene3D" id="3.30.260.10">
    <property type="entry name" value="TCP-1-like chaperonin intermediate domain"/>
    <property type="match status" value="1"/>
</dbReference>
<dbReference type="GO" id="GO:0005634">
    <property type="term" value="C:nucleus"/>
    <property type="evidence" value="ECO:0007669"/>
    <property type="project" value="TreeGrafter"/>
</dbReference>
<dbReference type="GO" id="GO:0005524">
    <property type="term" value="F:ATP binding"/>
    <property type="evidence" value="ECO:0007669"/>
    <property type="project" value="InterPro"/>
</dbReference>
<dbReference type="GO" id="GO:0051082">
    <property type="term" value="F:unfolded protein binding"/>
    <property type="evidence" value="ECO:0007669"/>
    <property type="project" value="InterPro"/>
</dbReference>
<dbReference type="GO" id="GO:0032502">
    <property type="term" value="P:developmental process"/>
    <property type="evidence" value="ECO:0007669"/>
    <property type="project" value="TreeGrafter"/>
</dbReference>
<dbReference type="InterPro" id="IPR027410">
    <property type="entry name" value="TCP-1-like_intermed_sf"/>
</dbReference>
<name>A0A835YC63_9CHLO</name>
<dbReference type="OrthoDB" id="528704at2759"/>
<evidence type="ECO:0000313" key="1">
    <source>
        <dbReference type="EMBL" id="KAG2499983.1"/>
    </source>
</evidence>
<dbReference type="Pfam" id="PF00118">
    <property type="entry name" value="Cpn60_TCP1"/>
    <property type="match status" value="1"/>
</dbReference>
<dbReference type="Proteomes" id="UP000612055">
    <property type="component" value="Unassembled WGS sequence"/>
</dbReference>
<dbReference type="InterPro" id="IPR028790">
    <property type="entry name" value="MKKS"/>
</dbReference>
<protein>
    <submittedName>
        <fullName evidence="1">Uncharacterized protein</fullName>
    </submittedName>
</protein>
<accession>A0A835YC63</accession>
<sequence length="483" mass="48683">MDTAAHCQAYADLAIGCFGPHGRLKALQAAPNTPASVLTSISGPLLQGIRTMHPVQQLLSAGAAQAQHAQYGDGGLGCLYLAARLTQAALKESATRAHIYEACCTLEELSGWIQELLAPGSGAGSGALERVACTSLQHYLALCRGVLAPKLACVLEGEEVERLVGLTAEAFVASLPDAAPGPAAAPAVRVTLHPVRGAAIDDSCVLPGVVLPVDDVPPEALEALLASRGATLVPGDGGAGGDAASAVRVGVLLLSGGLDTPASLYNTAKAADVSSGVQVVVEQGSSAAQGDVEEQELQRLQEALAALLRPAGSVRLVACQKGIHPGLQEWLLGQGVAPLQRLGAARLAALSLASGCAPLETLVGSAALAPGQGLCEVSARVQEVAGSRLLQLVPAPLSGGRAPPPPAATLVLGCSSDLLCDLVQAAVDAALRLLRTTLLQVGDAGGRLLVLAMGKEFCADVLPSTYGCRPRPLCPELGALSGS</sequence>
<reference evidence="1" key="1">
    <citation type="journal article" date="2020" name="bioRxiv">
        <title>Comparative genomics of Chlamydomonas.</title>
        <authorList>
            <person name="Craig R.J."/>
            <person name="Hasan A.R."/>
            <person name="Ness R.W."/>
            <person name="Keightley P.D."/>
        </authorList>
    </citation>
    <scope>NUCLEOTIDE SEQUENCE</scope>
    <source>
        <strain evidence="1">CCAP 11/70</strain>
    </source>
</reference>
<keyword evidence="2" id="KW-1185">Reference proteome</keyword>
<gene>
    <name evidence="1" type="ORF">HYH03_002266</name>
</gene>
<dbReference type="GO" id="GO:0005737">
    <property type="term" value="C:cytoplasm"/>
    <property type="evidence" value="ECO:0007669"/>
    <property type="project" value="TreeGrafter"/>
</dbReference>
<dbReference type="EMBL" id="JAEHOE010000005">
    <property type="protein sequence ID" value="KAG2499983.1"/>
    <property type="molecule type" value="Genomic_DNA"/>
</dbReference>
<dbReference type="InterPro" id="IPR027409">
    <property type="entry name" value="GroEL-like_apical_dom_sf"/>
</dbReference>
<dbReference type="GO" id="GO:0051131">
    <property type="term" value="P:chaperone-mediated protein complex assembly"/>
    <property type="evidence" value="ECO:0007669"/>
    <property type="project" value="TreeGrafter"/>
</dbReference>
<dbReference type="GO" id="GO:0060271">
    <property type="term" value="P:cilium assembly"/>
    <property type="evidence" value="ECO:0007669"/>
    <property type="project" value="InterPro"/>
</dbReference>
<organism evidence="1 2">
    <name type="scientific">Edaphochlamys debaryana</name>
    <dbReference type="NCBI Taxonomy" id="47281"/>
    <lineage>
        <taxon>Eukaryota</taxon>
        <taxon>Viridiplantae</taxon>
        <taxon>Chlorophyta</taxon>
        <taxon>core chlorophytes</taxon>
        <taxon>Chlorophyceae</taxon>
        <taxon>CS clade</taxon>
        <taxon>Chlamydomonadales</taxon>
        <taxon>Chlamydomonadales incertae sedis</taxon>
        <taxon>Edaphochlamys</taxon>
    </lineage>
</organism>